<dbReference type="AlphaFoldDB" id="A0A2S2DFL3"/>
<organism evidence="2 3">
    <name type="scientific">Massilia oculi</name>
    <dbReference type="NCBI Taxonomy" id="945844"/>
    <lineage>
        <taxon>Bacteria</taxon>
        <taxon>Pseudomonadati</taxon>
        <taxon>Pseudomonadota</taxon>
        <taxon>Betaproteobacteria</taxon>
        <taxon>Burkholderiales</taxon>
        <taxon>Oxalobacteraceae</taxon>
        <taxon>Telluria group</taxon>
        <taxon>Massilia</taxon>
    </lineage>
</organism>
<evidence type="ECO:0000313" key="3">
    <source>
        <dbReference type="Proteomes" id="UP000245820"/>
    </source>
</evidence>
<dbReference type="RefSeq" id="WP_109344549.1">
    <property type="nucleotide sequence ID" value="NZ_CP029343.1"/>
</dbReference>
<dbReference type="OrthoDB" id="8757673at2"/>
<feature type="signal peptide" evidence="1">
    <location>
        <begin position="1"/>
        <end position="21"/>
    </location>
</feature>
<evidence type="ECO:0000256" key="1">
    <source>
        <dbReference type="SAM" id="SignalP"/>
    </source>
</evidence>
<gene>
    <name evidence="2" type="ORF">DIR46_06745</name>
</gene>
<name>A0A2S2DFL3_9BURK</name>
<dbReference type="EMBL" id="CP029343">
    <property type="protein sequence ID" value="AWL04163.1"/>
    <property type="molecule type" value="Genomic_DNA"/>
</dbReference>
<accession>A0A2S2DFL3</accession>
<proteinExistence type="predicted"/>
<keyword evidence="1" id="KW-0732">Signal</keyword>
<protein>
    <submittedName>
        <fullName evidence="2">Uncharacterized protein</fullName>
    </submittedName>
</protein>
<feature type="chain" id="PRO_5015465558" evidence="1">
    <location>
        <begin position="22"/>
        <end position="125"/>
    </location>
</feature>
<sequence length="125" mass="13178">MRIQHIVLCAAAALAALPALAAPAASADGGGAEAVQAKKAYLDPLMNKRMQGVYRLDDGRTLRVSERSRKLYADVGAGPVEIVHIGGDRFEAVGSELSLDFEGGPFPHAVVLRSGPERRVASSLR</sequence>
<dbReference type="KEGG" id="mtim:DIR46_06745"/>
<evidence type="ECO:0000313" key="2">
    <source>
        <dbReference type="EMBL" id="AWL04163.1"/>
    </source>
</evidence>
<keyword evidence="3" id="KW-1185">Reference proteome</keyword>
<reference evidence="2 3" key="1">
    <citation type="submission" date="2018-05" db="EMBL/GenBank/DDBJ databases">
        <title>Complete genome sequence of Massilia oculi sp. nov. CCUG 43427T (=DSM 26321T), the type strain of M. oculi, and comparison with genome sequences of other Massilia strains.</title>
        <authorList>
            <person name="Zhu B."/>
        </authorList>
    </citation>
    <scope>NUCLEOTIDE SEQUENCE [LARGE SCALE GENOMIC DNA]</scope>
    <source>
        <strain evidence="2 3">CCUG 43427</strain>
    </source>
</reference>
<dbReference type="Proteomes" id="UP000245820">
    <property type="component" value="Chromosome"/>
</dbReference>